<feature type="region of interest" description="Disordered" evidence="1">
    <location>
        <begin position="58"/>
        <end position="78"/>
    </location>
</feature>
<dbReference type="AlphaFoldDB" id="A0A8T1W7E2"/>
<proteinExistence type="predicted"/>
<sequence>MAAVSSGYTELNVPGYHLLSCDLRDLDATTAKMEAAGIDRSIPTLLCPRSQELTSVGPQLTAAPPASSGNAGTRSVGAPTTLAARTLAARAAEQSVAMSALPGDADQNPVSLLTTPAAGRSVANPSPRLDTQALVSRRLPRPDAPAMEETTFELQLRRRHPCARPPLAVR</sequence>
<organism evidence="2 3">
    <name type="scientific">Phytophthora pseudosyringae</name>
    <dbReference type="NCBI Taxonomy" id="221518"/>
    <lineage>
        <taxon>Eukaryota</taxon>
        <taxon>Sar</taxon>
        <taxon>Stramenopiles</taxon>
        <taxon>Oomycota</taxon>
        <taxon>Peronosporomycetes</taxon>
        <taxon>Peronosporales</taxon>
        <taxon>Peronosporaceae</taxon>
        <taxon>Phytophthora</taxon>
    </lineage>
</organism>
<dbReference type="OrthoDB" id="203237at2759"/>
<evidence type="ECO:0000313" key="2">
    <source>
        <dbReference type="EMBL" id="KAG7387679.1"/>
    </source>
</evidence>
<dbReference type="EMBL" id="JAGDFM010000074">
    <property type="protein sequence ID" value="KAG7387679.1"/>
    <property type="molecule type" value="Genomic_DNA"/>
</dbReference>
<dbReference type="GO" id="GO:0008168">
    <property type="term" value="F:methyltransferase activity"/>
    <property type="evidence" value="ECO:0007669"/>
    <property type="project" value="UniProtKB-KW"/>
</dbReference>
<evidence type="ECO:0000313" key="3">
    <source>
        <dbReference type="Proteomes" id="UP000694044"/>
    </source>
</evidence>
<evidence type="ECO:0000256" key="1">
    <source>
        <dbReference type="SAM" id="MobiDB-lite"/>
    </source>
</evidence>
<dbReference type="GO" id="GO:0032259">
    <property type="term" value="P:methylation"/>
    <property type="evidence" value="ECO:0007669"/>
    <property type="project" value="UniProtKB-KW"/>
</dbReference>
<accession>A0A8T1W7E2</accession>
<protein>
    <submittedName>
        <fullName evidence="2">Leucine carboxyl methyltransferase 1</fullName>
    </submittedName>
</protein>
<reference evidence="2" key="1">
    <citation type="submission" date="2021-02" db="EMBL/GenBank/DDBJ databases">
        <authorList>
            <person name="Palmer J.M."/>
        </authorList>
    </citation>
    <scope>NUCLEOTIDE SEQUENCE</scope>
    <source>
        <strain evidence="2">SCRP734</strain>
    </source>
</reference>
<feature type="region of interest" description="Disordered" evidence="1">
    <location>
        <begin position="93"/>
        <end position="112"/>
    </location>
</feature>
<gene>
    <name evidence="2" type="primary">LCMT1_2</name>
    <name evidence="2" type="ORF">PHYPSEUDO_013806</name>
</gene>
<name>A0A8T1W7E2_9STRA</name>
<keyword evidence="3" id="KW-1185">Reference proteome</keyword>
<comment type="caution">
    <text evidence="2">The sequence shown here is derived from an EMBL/GenBank/DDBJ whole genome shotgun (WGS) entry which is preliminary data.</text>
</comment>
<keyword evidence="2" id="KW-0489">Methyltransferase</keyword>
<dbReference type="Proteomes" id="UP000694044">
    <property type="component" value="Unassembled WGS sequence"/>
</dbReference>
<keyword evidence="2" id="KW-0808">Transferase</keyword>